<reference evidence="6 7" key="1">
    <citation type="submission" date="2020-02" db="EMBL/GenBank/DDBJ databases">
        <title>Draft genome sequence of Limisphaera ngatamarikiensis NGM72.4T, a thermophilic Verrucomicrobia grouped in subdivision 3.</title>
        <authorList>
            <person name="Carere C.R."/>
            <person name="Steen J."/>
            <person name="Hugenholtz P."/>
            <person name="Stott M.B."/>
        </authorList>
    </citation>
    <scope>NUCLEOTIDE SEQUENCE [LARGE SCALE GENOMIC DNA]</scope>
    <source>
        <strain evidence="6 7">NGM72.4</strain>
    </source>
</reference>
<feature type="domain" description="HTH lysR-type" evidence="5">
    <location>
        <begin position="1"/>
        <end position="58"/>
    </location>
</feature>
<comment type="caution">
    <text evidence="6">The sequence shown here is derived from an EMBL/GenBank/DDBJ whole genome shotgun (WGS) entry which is preliminary data.</text>
</comment>
<evidence type="ECO:0000256" key="4">
    <source>
        <dbReference type="ARBA" id="ARBA00023163"/>
    </source>
</evidence>
<dbReference type="PANTHER" id="PTHR30419">
    <property type="entry name" value="HTH-TYPE TRANSCRIPTIONAL REGULATOR YBHD"/>
    <property type="match status" value="1"/>
</dbReference>
<dbReference type="InterPro" id="IPR050950">
    <property type="entry name" value="HTH-type_LysR_regulators"/>
</dbReference>
<dbReference type="InterPro" id="IPR036390">
    <property type="entry name" value="WH_DNA-bd_sf"/>
</dbReference>
<comment type="similarity">
    <text evidence="1">Belongs to the LysR transcriptional regulatory family.</text>
</comment>
<dbReference type="Gene3D" id="3.40.190.290">
    <property type="match status" value="1"/>
</dbReference>
<dbReference type="PROSITE" id="PS50931">
    <property type="entry name" value="HTH_LYSR"/>
    <property type="match status" value="1"/>
</dbReference>
<dbReference type="InterPro" id="IPR036388">
    <property type="entry name" value="WH-like_DNA-bd_sf"/>
</dbReference>
<evidence type="ECO:0000313" key="7">
    <source>
        <dbReference type="Proteomes" id="UP000477311"/>
    </source>
</evidence>
<dbReference type="Pfam" id="PF03466">
    <property type="entry name" value="LysR_substrate"/>
    <property type="match status" value="1"/>
</dbReference>
<dbReference type="Gene3D" id="1.10.10.10">
    <property type="entry name" value="Winged helix-like DNA-binding domain superfamily/Winged helix DNA-binding domain"/>
    <property type="match status" value="1"/>
</dbReference>
<protein>
    <submittedName>
        <fullName evidence="6">LysR family transcriptional regulator</fullName>
    </submittedName>
</protein>
<dbReference type="PANTHER" id="PTHR30419:SF8">
    <property type="entry name" value="NITROGEN ASSIMILATION TRANSCRIPTIONAL ACTIVATOR-RELATED"/>
    <property type="match status" value="1"/>
</dbReference>
<dbReference type="SUPFAM" id="SSF46785">
    <property type="entry name" value="Winged helix' DNA-binding domain"/>
    <property type="match status" value="1"/>
</dbReference>
<evidence type="ECO:0000313" key="6">
    <source>
        <dbReference type="EMBL" id="NGO39612.1"/>
    </source>
</evidence>
<name>A0A6M1RXZ5_9BACT</name>
<organism evidence="6 7">
    <name type="scientific">Limisphaera ngatamarikiensis</name>
    <dbReference type="NCBI Taxonomy" id="1324935"/>
    <lineage>
        <taxon>Bacteria</taxon>
        <taxon>Pseudomonadati</taxon>
        <taxon>Verrucomicrobiota</taxon>
        <taxon>Verrucomicrobiia</taxon>
        <taxon>Limisphaerales</taxon>
        <taxon>Limisphaeraceae</taxon>
        <taxon>Limisphaera</taxon>
    </lineage>
</organism>
<dbReference type="Proteomes" id="UP000477311">
    <property type="component" value="Unassembled WGS sequence"/>
</dbReference>
<dbReference type="RefSeq" id="WP_165107743.1">
    <property type="nucleotide sequence ID" value="NZ_JAAKYA010000062.1"/>
</dbReference>
<dbReference type="InterPro" id="IPR000847">
    <property type="entry name" value="LysR_HTH_N"/>
</dbReference>
<evidence type="ECO:0000256" key="2">
    <source>
        <dbReference type="ARBA" id="ARBA00023015"/>
    </source>
</evidence>
<dbReference type="GO" id="GO:0003700">
    <property type="term" value="F:DNA-binding transcription factor activity"/>
    <property type="evidence" value="ECO:0007669"/>
    <property type="project" value="InterPro"/>
</dbReference>
<dbReference type="GO" id="GO:0005829">
    <property type="term" value="C:cytosol"/>
    <property type="evidence" value="ECO:0007669"/>
    <property type="project" value="TreeGrafter"/>
</dbReference>
<evidence type="ECO:0000256" key="3">
    <source>
        <dbReference type="ARBA" id="ARBA00023125"/>
    </source>
</evidence>
<dbReference type="SUPFAM" id="SSF53850">
    <property type="entry name" value="Periplasmic binding protein-like II"/>
    <property type="match status" value="1"/>
</dbReference>
<dbReference type="CDD" id="cd05466">
    <property type="entry name" value="PBP2_LTTR_substrate"/>
    <property type="match status" value="1"/>
</dbReference>
<dbReference type="PRINTS" id="PR00039">
    <property type="entry name" value="HTHLYSR"/>
</dbReference>
<gene>
    <name evidence="6" type="ORF">G4L39_09420</name>
</gene>
<keyword evidence="4" id="KW-0804">Transcription</keyword>
<dbReference type="GO" id="GO:0003677">
    <property type="term" value="F:DNA binding"/>
    <property type="evidence" value="ECO:0007669"/>
    <property type="project" value="UniProtKB-KW"/>
</dbReference>
<dbReference type="Pfam" id="PF00126">
    <property type="entry name" value="HTH_1"/>
    <property type="match status" value="1"/>
</dbReference>
<keyword evidence="3" id="KW-0238">DNA-binding</keyword>
<evidence type="ECO:0000259" key="5">
    <source>
        <dbReference type="PROSITE" id="PS50931"/>
    </source>
</evidence>
<evidence type="ECO:0000256" key="1">
    <source>
        <dbReference type="ARBA" id="ARBA00009437"/>
    </source>
</evidence>
<proteinExistence type="inferred from homology"/>
<dbReference type="InterPro" id="IPR005119">
    <property type="entry name" value="LysR_subst-bd"/>
</dbReference>
<dbReference type="FunFam" id="1.10.10.10:FF:000001">
    <property type="entry name" value="LysR family transcriptional regulator"/>
    <property type="match status" value="1"/>
</dbReference>
<dbReference type="AlphaFoldDB" id="A0A6M1RXZ5"/>
<accession>A0A6M1RXZ5</accession>
<dbReference type="EMBL" id="JAAKYA010000062">
    <property type="protein sequence ID" value="NGO39612.1"/>
    <property type="molecule type" value="Genomic_DNA"/>
</dbReference>
<keyword evidence="7" id="KW-1185">Reference proteome</keyword>
<sequence>MQIESLKVFCDLAETQSFTKAAQINGVTQSAVSQQISSLERQFKSLLIERSKKRFRLTREGEVLYQYSKQIIATYEALHHKLQELKDIISGTVRVSTIYSIGLHDLPPYIKQFMKTYPTVTVQVDFRHADQVYEDVQGNVVDMGLVAYPWRDSKLEIIPLRKTPMVVICAPDHPLAKSRSLRLKSLDGERFVGFRPDIPTRKALDRLMREHGVTVRYVMEFDNIETVKRAVEIGAGVSIVPRTTVTQEVANQSLVAIPLEDDRIERPIAAVIKKNKVLSPAMKHFLELLKQDLPATEGRAAGRAA</sequence>
<keyword evidence="2" id="KW-0805">Transcription regulation</keyword>